<gene>
    <name evidence="1" type="ORF">BIY37_03795</name>
</gene>
<dbReference type="Proteomes" id="UP000242219">
    <property type="component" value="Unassembled WGS sequence"/>
</dbReference>
<protein>
    <submittedName>
        <fullName evidence="1">Uncharacterized protein</fullName>
    </submittedName>
</protein>
<evidence type="ECO:0000313" key="2">
    <source>
        <dbReference type="Proteomes" id="UP000242219"/>
    </source>
</evidence>
<proteinExistence type="predicted"/>
<keyword evidence="2" id="KW-1185">Reference proteome</keyword>
<dbReference type="AlphaFoldDB" id="A0A1V6M1T7"/>
<comment type="caution">
    <text evidence="1">The sequence shown here is derived from an EMBL/GenBank/DDBJ whole genome shotgun (WGS) entry which is preliminary data.</text>
</comment>
<reference evidence="1 2" key="1">
    <citation type="journal article" date="2016" name="Genome Announc.">
        <title>Draft Genome Sequence of the Anaerobic Ammonium-Oxidizing Bacterium 'Candidatus Brocadia sp. 40'.</title>
        <authorList>
            <person name="Ali M."/>
            <person name="Haroon M.F."/>
            <person name="Narita Y."/>
            <person name="Zhang L."/>
            <person name="Rangel Shaw D."/>
            <person name="Okabe S."/>
            <person name="Saikaly P.E."/>
        </authorList>
    </citation>
    <scope>NUCLEOTIDE SEQUENCE [LARGE SCALE GENOMIC DNA]</scope>
    <source>
        <strain evidence="1 2">40</strain>
    </source>
</reference>
<accession>A0A1V6M1T7</accession>
<sequence>MIQASPPHPAVLRQNCNESKHGFAERFLVKKFVTMGLLKNSYLSLQLTCNINCANDFSVAKTFFL</sequence>
<organism evidence="1 2">
    <name type="scientific">Candidatus Brocadia sapporoensis</name>
    <dbReference type="NCBI Taxonomy" id="392547"/>
    <lineage>
        <taxon>Bacteria</taxon>
        <taxon>Pseudomonadati</taxon>
        <taxon>Planctomycetota</taxon>
        <taxon>Candidatus Brocadiia</taxon>
        <taxon>Candidatus Brocadiales</taxon>
        <taxon>Candidatus Brocadiaceae</taxon>
        <taxon>Candidatus Brocadia</taxon>
    </lineage>
</organism>
<name>A0A1V6M1T7_9BACT</name>
<evidence type="ECO:0000313" key="1">
    <source>
        <dbReference type="EMBL" id="OQD46325.1"/>
    </source>
</evidence>
<dbReference type="EMBL" id="MJUW02000042">
    <property type="protein sequence ID" value="OQD46325.1"/>
    <property type="molecule type" value="Genomic_DNA"/>
</dbReference>